<comment type="caution">
    <text evidence="1">The sequence shown here is derived from an EMBL/GenBank/DDBJ whole genome shotgun (WGS) entry which is preliminary data.</text>
</comment>
<protein>
    <submittedName>
        <fullName evidence="1">Uncharacterized protein</fullName>
    </submittedName>
</protein>
<dbReference type="Proteomes" id="UP000004642">
    <property type="component" value="Unassembled WGS sequence"/>
</dbReference>
<gene>
    <name evidence="1" type="ORF">LTSEALA_3614</name>
</gene>
<feature type="non-terminal residue" evidence="1">
    <location>
        <position position="34"/>
    </location>
</feature>
<reference evidence="1 2" key="1">
    <citation type="journal article" date="2011" name="BMC Genomics">
        <title>Genome sequencing reveals diversification of virulence factor content and possible host adaptation in distinct subpopulations of Salmonella enterica.</title>
        <authorList>
            <person name="den Bakker H.C."/>
            <person name="Moreno Switt A.I."/>
            <person name="Govoni G."/>
            <person name="Cummings C.A."/>
            <person name="Ranieri M.L."/>
            <person name="Degoricija L."/>
            <person name="Hoelzer K."/>
            <person name="Rodriguez-Rivera L.D."/>
            <person name="Brown S."/>
            <person name="Bolchacova E."/>
            <person name="Furtado M.R."/>
            <person name="Wiedmann M."/>
        </authorList>
    </citation>
    <scope>NUCLEOTIDE SEQUENCE [LARGE SCALE GENOMIC DNA]</scope>
    <source>
        <strain evidence="1 2">R6-377</strain>
    </source>
</reference>
<evidence type="ECO:0000313" key="1">
    <source>
        <dbReference type="EMBL" id="EHC35730.1"/>
    </source>
</evidence>
<proteinExistence type="predicted"/>
<name>G5LRQ7_SALET</name>
<accession>G5LRQ7</accession>
<evidence type="ECO:0000313" key="2">
    <source>
        <dbReference type="Proteomes" id="UP000004642"/>
    </source>
</evidence>
<sequence>MGKSGRKGIDKTGADADNPIGVLYGLTHFFAAGA</sequence>
<dbReference type="EMBL" id="AFCJ01001549">
    <property type="protein sequence ID" value="EHC35730.1"/>
    <property type="molecule type" value="Genomic_DNA"/>
</dbReference>
<organism evidence="1 2">
    <name type="scientific">Salmonella enterica subsp. enterica serovar Alachua str. R6-377</name>
    <dbReference type="NCBI Taxonomy" id="913241"/>
    <lineage>
        <taxon>Bacteria</taxon>
        <taxon>Pseudomonadati</taxon>
        <taxon>Pseudomonadota</taxon>
        <taxon>Gammaproteobacteria</taxon>
        <taxon>Enterobacterales</taxon>
        <taxon>Enterobacteriaceae</taxon>
        <taxon>Salmonella</taxon>
    </lineage>
</organism>
<dbReference type="AlphaFoldDB" id="G5LRQ7"/>